<reference evidence="3" key="1">
    <citation type="submission" date="2016-04" db="EMBL/GenBank/DDBJ databases">
        <title>Complete Genome Sequences of Twelve Strains of a Stable Defined Moderately Diverse Mouse Microbiota 2 (sDMDMm2).</title>
        <authorList>
            <person name="Uchimura Y."/>
            <person name="Wyss M."/>
            <person name="Brugiroux S."/>
            <person name="Limenitakis J.P."/>
            <person name="Stecher B."/>
            <person name="McCoy K.D."/>
            <person name="Macpherson A.J."/>
        </authorList>
    </citation>
    <scope>NUCLEOTIDE SEQUENCE [LARGE SCALE GENOMIC DNA]</scope>
    <source>
        <strain evidence="3">YL27</strain>
    </source>
</reference>
<dbReference type="Proteomes" id="UP000186351">
    <property type="component" value="Chromosome"/>
</dbReference>
<keyword evidence="1" id="KW-1133">Transmembrane helix</keyword>
<evidence type="ECO:0000313" key="2">
    <source>
        <dbReference type="EMBL" id="ANU62796.1"/>
    </source>
</evidence>
<evidence type="ECO:0000256" key="1">
    <source>
        <dbReference type="SAM" id="Phobius"/>
    </source>
</evidence>
<proteinExistence type="predicted"/>
<evidence type="ECO:0000313" key="3">
    <source>
        <dbReference type="Proteomes" id="UP000186351"/>
    </source>
</evidence>
<sequence length="194" mass="21649">MKKDLYHIKQLLSLYHSGMTTLAQEHELMEFFAVTPESALPNDMKADRRMMVLLAADGVCRVPAGLDAQLSAHIDMLERREHRGRRGRRLMAIASVAASVAILLTATVFVVKDSSSSVYELTDPQEAQDETQRALLLVSECLNKADRKAEETDMLLERLGFDMSMFEDDSMEYDDSLMTGDDGIVPVFSDTIGV</sequence>
<dbReference type="EMBL" id="CP015402">
    <property type="protein sequence ID" value="ANU62796.1"/>
    <property type="molecule type" value="Genomic_DNA"/>
</dbReference>
<dbReference type="OrthoDB" id="1100829at2"/>
<protein>
    <submittedName>
        <fullName evidence="2">Uncharacterized protein</fullName>
    </submittedName>
</protein>
<dbReference type="KEGG" id="pary:A4V02_03030"/>
<gene>
    <name evidence="2" type="ORF">A4V02_03030</name>
</gene>
<accession>A0A1Z2XE54</accession>
<dbReference type="RefSeq" id="WP_068960175.1">
    <property type="nucleotide sequence ID" value="NZ_CAMSDF010000006.1"/>
</dbReference>
<keyword evidence="3" id="KW-1185">Reference proteome</keyword>
<name>A0A1B1S7M4_9BACT</name>
<organism evidence="2 3">
    <name type="scientific">Muribaculum intestinale</name>
    <dbReference type="NCBI Taxonomy" id="1796646"/>
    <lineage>
        <taxon>Bacteria</taxon>
        <taxon>Pseudomonadati</taxon>
        <taxon>Bacteroidota</taxon>
        <taxon>Bacteroidia</taxon>
        <taxon>Bacteroidales</taxon>
        <taxon>Muribaculaceae</taxon>
        <taxon>Muribaculum</taxon>
    </lineage>
</organism>
<accession>A0A1B1S7M4</accession>
<keyword evidence="1" id="KW-0812">Transmembrane</keyword>
<dbReference type="AlphaFoldDB" id="A0A1B1S7M4"/>
<dbReference type="STRING" id="1796646.A4V02_03030"/>
<keyword evidence="1" id="KW-0472">Membrane</keyword>
<feature type="transmembrane region" description="Helical" evidence="1">
    <location>
        <begin position="90"/>
        <end position="111"/>
    </location>
</feature>
<dbReference type="GeneID" id="65535816"/>